<evidence type="ECO:0000313" key="3">
    <source>
        <dbReference type="Proteomes" id="UP001642260"/>
    </source>
</evidence>
<reference evidence="2 3" key="1">
    <citation type="submission" date="2022-03" db="EMBL/GenBank/DDBJ databases">
        <authorList>
            <person name="Macdonald S."/>
            <person name="Ahmed S."/>
            <person name="Newling K."/>
        </authorList>
    </citation>
    <scope>NUCLEOTIDE SEQUENCE [LARGE SCALE GENOMIC DNA]</scope>
</reference>
<keyword evidence="3" id="KW-1185">Reference proteome</keyword>
<comment type="caution">
    <text evidence="2">The sequence shown here is derived from an EMBL/GenBank/DDBJ whole genome shotgun (WGS) entry which is preliminary data.</text>
</comment>
<dbReference type="EMBL" id="CAKOAT010497376">
    <property type="protein sequence ID" value="CAH8380867.1"/>
    <property type="molecule type" value="Genomic_DNA"/>
</dbReference>
<name>A0ABC8LBA1_ERUVS</name>
<evidence type="ECO:0000313" key="2">
    <source>
        <dbReference type="EMBL" id="CAH8380867.1"/>
    </source>
</evidence>
<evidence type="ECO:0000256" key="1">
    <source>
        <dbReference type="SAM" id="Phobius"/>
    </source>
</evidence>
<sequence length="156" mass="16287">MNLSEKKNGGSAGYKQPCHVDLSSFDPLSVHCREREILIVLGEVGGSSVGLPSGVLSSFFASLSLLSVIPVVALSLRRPQVSMVSVKSNSGCGEELCFKGLRGDLCSRTDVVVAAYFSGETAMVLRCGGTDVVVVSYFSSKAAAVFVVAGLVGLFF</sequence>
<dbReference type="AlphaFoldDB" id="A0ABC8LBA1"/>
<gene>
    <name evidence="2" type="ORF">ERUC_LOCUS33350</name>
</gene>
<accession>A0ABC8LBA1</accession>
<evidence type="ECO:0008006" key="4">
    <source>
        <dbReference type="Google" id="ProtNLM"/>
    </source>
</evidence>
<protein>
    <recommendedName>
        <fullName evidence="4">Transmembrane protein</fullName>
    </recommendedName>
</protein>
<keyword evidence="1" id="KW-0812">Transmembrane</keyword>
<organism evidence="2 3">
    <name type="scientific">Eruca vesicaria subsp. sativa</name>
    <name type="common">Garden rocket</name>
    <name type="synonym">Eruca sativa</name>
    <dbReference type="NCBI Taxonomy" id="29727"/>
    <lineage>
        <taxon>Eukaryota</taxon>
        <taxon>Viridiplantae</taxon>
        <taxon>Streptophyta</taxon>
        <taxon>Embryophyta</taxon>
        <taxon>Tracheophyta</taxon>
        <taxon>Spermatophyta</taxon>
        <taxon>Magnoliopsida</taxon>
        <taxon>eudicotyledons</taxon>
        <taxon>Gunneridae</taxon>
        <taxon>Pentapetalae</taxon>
        <taxon>rosids</taxon>
        <taxon>malvids</taxon>
        <taxon>Brassicales</taxon>
        <taxon>Brassicaceae</taxon>
        <taxon>Brassiceae</taxon>
        <taxon>Eruca</taxon>
    </lineage>
</organism>
<dbReference type="Proteomes" id="UP001642260">
    <property type="component" value="Unassembled WGS sequence"/>
</dbReference>
<proteinExistence type="predicted"/>
<keyword evidence="1" id="KW-1133">Transmembrane helix</keyword>
<feature type="transmembrane region" description="Helical" evidence="1">
    <location>
        <begin position="55"/>
        <end position="76"/>
    </location>
</feature>
<keyword evidence="1" id="KW-0472">Membrane</keyword>
<feature type="transmembrane region" description="Helical" evidence="1">
    <location>
        <begin position="132"/>
        <end position="155"/>
    </location>
</feature>